<keyword evidence="7" id="KW-0997">Cell inner membrane</keyword>
<evidence type="ECO:0000256" key="2">
    <source>
        <dbReference type="ARBA" id="ARBA00009298"/>
    </source>
</evidence>
<evidence type="ECO:0000256" key="6">
    <source>
        <dbReference type="ARBA" id="ARBA00023136"/>
    </source>
</evidence>
<sequence>MDPVIDDFMHETYLPISVIALRLLIALICGAIVGFEREWHRRSAGLRTHILICLSAAALSIAAIEITHLSTFGSDEIRIDPLRIIESLTSGVAFLAAGTIVFSRGEVHGLTTGAGMWLAGSIGLAAGLGFWQVALLVTFFAMTVLWLLRRLEARFGLRSPDNEENSRD</sequence>
<evidence type="ECO:0000256" key="7">
    <source>
        <dbReference type="RuleBase" id="RU365041"/>
    </source>
</evidence>
<organism evidence="9 10">
    <name type="scientific">Peteryoungia desertarenae</name>
    <dbReference type="NCBI Taxonomy" id="1813451"/>
    <lineage>
        <taxon>Bacteria</taxon>
        <taxon>Pseudomonadati</taxon>
        <taxon>Pseudomonadota</taxon>
        <taxon>Alphaproteobacteria</taxon>
        <taxon>Hyphomicrobiales</taxon>
        <taxon>Rhizobiaceae</taxon>
        <taxon>Peteryoungia</taxon>
    </lineage>
</organism>
<evidence type="ECO:0000256" key="1">
    <source>
        <dbReference type="ARBA" id="ARBA00004651"/>
    </source>
</evidence>
<accession>A0ABX6QIQ7</accession>
<feature type="transmembrane region" description="Helical" evidence="7">
    <location>
        <begin position="12"/>
        <end position="34"/>
    </location>
</feature>
<gene>
    <name evidence="9" type="ORF">FE840_002165</name>
</gene>
<keyword evidence="5 7" id="KW-1133">Transmembrane helix</keyword>
<evidence type="ECO:0000256" key="4">
    <source>
        <dbReference type="ARBA" id="ARBA00022692"/>
    </source>
</evidence>
<comment type="similarity">
    <text evidence="2 7">Belongs to the MgtC/SapB family.</text>
</comment>
<dbReference type="InterPro" id="IPR049177">
    <property type="entry name" value="MgtC_SapB_SrpB_YhiD_N"/>
</dbReference>
<keyword evidence="10" id="KW-1185">Reference proteome</keyword>
<reference evidence="9 10" key="1">
    <citation type="submission" date="2020-06" db="EMBL/GenBank/DDBJ databases">
        <title>Genome sequence of Rhizobium sp strain ADMK78.</title>
        <authorList>
            <person name="Rahi P."/>
        </authorList>
    </citation>
    <scope>NUCLEOTIDE SEQUENCE [LARGE SCALE GENOMIC DNA]</scope>
    <source>
        <strain evidence="9 10">ADMK78</strain>
    </source>
</reference>
<dbReference type="EMBL" id="CP058350">
    <property type="protein sequence ID" value="QLF68448.1"/>
    <property type="molecule type" value="Genomic_DNA"/>
</dbReference>
<keyword evidence="6 7" id="KW-0472">Membrane</keyword>
<comment type="subcellular location">
    <subcellularLocation>
        <location evidence="7">Cell inner membrane</location>
        <topology evidence="7">Multi-pass membrane protein</topology>
    </subcellularLocation>
    <subcellularLocation>
        <location evidence="1">Cell membrane</location>
        <topology evidence="1">Multi-pass membrane protein</topology>
    </subcellularLocation>
</comment>
<keyword evidence="4 7" id="KW-0812">Transmembrane</keyword>
<evidence type="ECO:0000313" key="10">
    <source>
        <dbReference type="Proteomes" id="UP000308530"/>
    </source>
</evidence>
<dbReference type="InterPro" id="IPR003416">
    <property type="entry name" value="MgtC/SapB/SrpB/YhiD_fam"/>
</dbReference>
<dbReference type="PANTHER" id="PTHR33778:SF1">
    <property type="entry name" value="MAGNESIUM TRANSPORTER YHID-RELATED"/>
    <property type="match status" value="1"/>
</dbReference>
<evidence type="ECO:0000256" key="3">
    <source>
        <dbReference type="ARBA" id="ARBA00022475"/>
    </source>
</evidence>
<evidence type="ECO:0000313" key="9">
    <source>
        <dbReference type="EMBL" id="QLF68448.1"/>
    </source>
</evidence>
<feature type="transmembrane region" description="Helical" evidence="7">
    <location>
        <begin position="46"/>
        <end position="64"/>
    </location>
</feature>
<keyword evidence="3" id="KW-1003">Cell membrane</keyword>
<proteinExistence type="inferred from homology"/>
<name>A0ABX6QIQ7_9HYPH</name>
<feature type="domain" description="MgtC/SapB/SrpB/YhiD N-terminal" evidence="8">
    <location>
        <begin position="23"/>
        <end position="153"/>
    </location>
</feature>
<dbReference type="PANTHER" id="PTHR33778">
    <property type="entry name" value="PROTEIN MGTC"/>
    <property type="match status" value="1"/>
</dbReference>
<dbReference type="PRINTS" id="PR01837">
    <property type="entry name" value="MGTCSAPBPROT"/>
</dbReference>
<dbReference type="Proteomes" id="UP000308530">
    <property type="component" value="Chromosome"/>
</dbReference>
<evidence type="ECO:0000256" key="5">
    <source>
        <dbReference type="ARBA" id="ARBA00022989"/>
    </source>
</evidence>
<protein>
    <recommendedName>
        <fullName evidence="7">Protein MgtC</fullName>
    </recommendedName>
</protein>
<feature type="transmembrane region" description="Helical" evidence="7">
    <location>
        <begin position="122"/>
        <end position="148"/>
    </location>
</feature>
<feature type="transmembrane region" description="Helical" evidence="7">
    <location>
        <begin position="84"/>
        <end position="102"/>
    </location>
</feature>
<evidence type="ECO:0000259" key="8">
    <source>
        <dbReference type="Pfam" id="PF02308"/>
    </source>
</evidence>
<dbReference type="Pfam" id="PF02308">
    <property type="entry name" value="MgtC"/>
    <property type="match status" value="1"/>
</dbReference>
<dbReference type="RefSeq" id="WP_138288534.1">
    <property type="nucleotide sequence ID" value="NZ_CP058350.1"/>
</dbReference>